<dbReference type="PANTHER" id="PTHR24198">
    <property type="entry name" value="ANKYRIN REPEAT AND PROTEIN KINASE DOMAIN-CONTAINING PROTEIN"/>
    <property type="match status" value="1"/>
</dbReference>
<dbReference type="PROSITE" id="PS50297">
    <property type="entry name" value="ANK_REP_REGION"/>
    <property type="match status" value="1"/>
</dbReference>
<comment type="caution">
    <text evidence="6">The sequence shown here is derived from an EMBL/GenBank/DDBJ whole genome shotgun (WGS) entry which is preliminary data.</text>
</comment>
<dbReference type="Gene3D" id="1.25.40.20">
    <property type="entry name" value="Ankyrin repeat-containing domain"/>
    <property type="match status" value="2"/>
</dbReference>
<reference evidence="6 7" key="1">
    <citation type="journal article" date="2021" name="Sci. Rep.">
        <title>The genome of the diatom Chaetoceros tenuissimus carries an ancient integrated fragment of an extant virus.</title>
        <authorList>
            <person name="Hongo Y."/>
            <person name="Kimura K."/>
            <person name="Takaki Y."/>
            <person name="Yoshida Y."/>
            <person name="Baba S."/>
            <person name="Kobayashi G."/>
            <person name="Nagasaki K."/>
            <person name="Hano T."/>
            <person name="Tomaru Y."/>
        </authorList>
    </citation>
    <scope>NUCLEOTIDE SEQUENCE [LARGE SCALE GENOMIC DNA]</scope>
    <source>
        <strain evidence="6 7">NIES-3715</strain>
    </source>
</reference>
<evidence type="ECO:0000313" key="6">
    <source>
        <dbReference type="EMBL" id="GFH52627.1"/>
    </source>
</evidence>
<dbReference type="PANTHER" id="PTHR24198:SF165">
    <property type="entry name" value="ANKYRIN REPEAT-CONTAINING PROTEIN-RELATED"/>
    <property type="match status" value="1"/>
</dbReference>
<dbReference type="AlphaFoldDB" id="A0AAD3CV51"/>
<evidence type="ECO:0000256" key="4">
    <source>
        <dbReference type="SAM" id="Coils"/>
    </source>
</evidence>
<keyword evidence="5" id="KW-0472">Membrane</keyword>
<feature type="transmembrane region" description="Helical" evidence="5">
    <location>
        <begin position="609"/>
        <end position="627"/>
    </location>
</feature>
<evidence type="ECO:0000256" key="5">
    <source>
        <dbReference type="SAM" id="Phobius"/>
    </source>
</evidence>
<keyword evidence="2 3" id="KW-0040">ANK repeat</keyword>
<dbReference type="InterPro" id="IPR036770">
    <property type="entry name" value="Ankyrin_rpt-contain_sf"/>
</dbReference>
<dbReference type="EMBL" id="BLLK01000045">
    <property type="protein sequence ID" value="GFH52627.1"/>
    <property type="molecule type" value="Genomic_DNA"/>
</dbReference>
<dbReference type="PROSITE" id="PS50088">
    <property type="entry name" value="ANK_REPEAT"/>
    <property type="match status" value="1"/>
</dbReference>
<gene>
    <name evidence="6" type="ORF">CTEN210_09103</name>
</gene>
<feature type="transmembrane region" description="Helical" evidence="5">
    <location>
        <begin position="533"/>
        <end position="562"/>
    </location>
</feature>
<keyword evidence="5" id="KW-0812">Transmembrane</keyword>
<evidence type="ECO:0008006" key="8">
    <source>
        <dbReference type="Google" id="ProtNLM"/>
    </source>
</evidence>
<keyword evidence="7" id="KW-1185">Reference proteome</keyword>
<keyword evidence="1" id="KW-0677">Repeat</keyword>
<feature type="transmembrane region" description="Helical" evidence="5">
    <location>
        <begin position="568"/>
        <end position="588"/>
    </location>
</feature>
<keyword evidence="4" id="KW-0175">Coiled coil</keyword>
<feature type="repeat" description="ANK" evidence="3">
    <location>
        <begin position="166"/>
        <end position="193"/>
    </location>
</feature>
<dbReference type="SUPFAM" id="SSF48403">
    <property type="entry name" value="Ankyrin repeat"/>
    <property type="match status" value="2"/>
</dbReference>
<feature type="coiled-coil region" evidence="4">
    <location>
        <begin position="906"/>
        <end position="940"/>
    </location>
</feature>
<accession>A0AAD3CV51</accession>
<dbReference type="Proteomes" id="UP001054902">
    <property type="component" value="Unassembled WGS sequence"/>
</dbReference>
<organism evidence="6 7">
    <name type="scientific">Chaetoceros tenuissimus</name>
    <dbReference type="NCBI Taxonomy" id="426638"/>
    <lineage>
        <taxon>Eukaryota</taxon>
        <taxon>Sar</taxon>
        <taxon>Stramenopiles</taxon>
        <taxon>Ochrophyta</taxon>
        <taxon>Bacillariophyta</taxon>
        <taxon>Coscinodiscophyceae</taxon>
        <taxon>Chaetocerotophycidae</taxon>
        <taxon>Chaetocerotales</taxon>
        <taxon>Chaetocerotaceae</taxon>
        <taxon>Chaetoceros</taxon>
    </lineage>
</organism>
<dbReference type="InterPro" id="IPR002110">
    <property type="entry name" value="Ankyrin_rpt"/>
</dbReference>
<feature type="transmembrane region" description="Helical" evidence="5">
    <location>
        <begin position="685"/>
        <end position="709"/>
    </location>
</feature>
<evidence type="ECO:0000256" key="3">
    <source>
        <dbReference type="PROSITE-ProRule" id="PRU00023"/>
    </source>
</evidence>
<feature type="transmembrane region" description="Helical" evidence="5">
    <location>
        <begin position="863"/>
        <end position="885"/>
    </location>
</feature>
<sequence length="948" mass="107175">MLAQTFIKLGISSKFAMWFQQSAWDEVRAVLFPGGPLPPEYRLSEAELYLALQNKDGDGDNLLQVALFKGAPTDILLRLIEVGGKEVVEAQNKSQQNSLHYACRYDVKVEVVDKLLDGMDQNFISITDEDQMNALHYACSYLAHVDIIKLLLEKGENGLISEVDEDGFTPLHFACRAGADENVVKLLLEKGPDNLVFMKTEQNWSALHHACANNASANVVKMLVNKGGIQLIEMKNDECYTGLYYSSVTNDDSEVLITLLDSLGQEKIQSDEVVNALFLACARGAPAQMIRPFFKGKGIKNLSHRRANNQSILHVACSNREVKLDTVQLLIKLGVKRLINSQDGSGANVLHYCVKEGGRDEIVEALLVAGDFTGNLIQCRDHHKCNVLHGLRSSTPLDVIDRLVQRGNNSLLCFQIDGDGDLPLDNLLHRNADYPDKQILHIQDIMYENDKTGETIQHATLKSIKDLPSDQQAVALRGKYIRSALNYHTIKPLSLYFMMLDIIFQLLTIWTFSFEMKRDMDMSTGRKVVVAVCFAWLLIRAYDLVDVLQLILLGLTIISMILDFSEDFSLYLLIICIGVSWLRFVFVFSNVIYRVKVFVSALESITKRLLPFIFVTVFIVMAFAHMFHAVGPPLDISCPTGTLEEIQTNDYQSGGWVCSLNDSYFQSFAMLLSGDFLFFDKPMGLWSALTLIFAIVIGIVLLNILIAVVNDSFVKVEENSDDVFWLGRLKFIFKVQNILRNLNLMRKDEEILLLLKVGLGIGNLKSKPTRRMFSHWDTRDIDDWKVFDPLCWKLLYWFETGDMPEDESGKQVPMLTMKQRLLAFFKVAEWNEIIPPSKGMVKVIAGTHRRDELKGAKKWTSRLFSLIIFAILVLASPIILIVGLLSGGRLLPHEFKAFLFGPIDAKKHFESQQKEIQNEIDDLRDEVKKNQAEILALLQEIKKVPVEC</sequence>
<keyword evidence="5" id="KW-1133">Transmembrane helix</keyword>
<evidence type="ECO:0000256" key="2">
    <source>
        <dbReference type="ARBA" id="ARBA00023043"/>
    </source>
</evidence>
<dbReference type="SMART" id="SM00248">
    <property type="entry name" value="ANK"/>
    <property type="match status" value="7"/>
</dbReference>
<name>A0AAD3CV51_9STRA</name>
<dbReference type="Pfam" id="PF12796">
    <property type="entry name" value="Ank_2"/>
    <property type="match status" value="2"/>
</dbReference>
<evidence type="ECO:0000313" key="7">
    <source>
        <dbReference type="Proteomes" id="UP001054902"/>
    </source>
</evidence>
<feature type="transmembrane region" description="Helical" evidence="5">
    <location>
        <begin position="493"/>
        <end position="512"/>
    </location>
</feature>
<evidence type="ECO:0000256" key="1">
    <source>
        <dbReference type="ARBA" id="ARBA00022737"/>
    </source>
</evidence>
<protein>
    <recommendedName>
        <fullName evidence="8">Ion transport domain-containing protein</fullName>
    </recommendedName>
</protein>
<proteinExistence type="predicted"/>